<evidence type="ECO:0000313" key="1">
    <source>
        <dbReference type="EMBL" id="KZP10722.1"/>
    </source>
</evidence>
<reference evidence="1 2" key="1">
    <citation type="journal article" date="2016" name="Mol. Biol. Evol.">
        <title>Comparative Genomics of Early-Diverging Mushroom-Forming Fungi Provides Insights into the Origins of Lignocellulose Decay Capabilities.</title>
        <authorList>
            <person name="Nagy L.G."/>
            <person name="Riley R."/>
            <person name="Tritt A."/>
            <person name="Adam C."/>
            <person name="Daum C."/>
            <person name="Floudas D."/>
            <person name="Sun H."/>
            <person name="Yadav J.S."/>
            <person name="Pangilinan J."/>
            <person name="Larsson K.H."/>
            <person name="Matsuura K."/>
            <person name="Barry K."/>
            <person name="Labutti K."/>
            <person name="Kuo R."/>
            <person name="Ohm R.A."/>
            <person name="Bhattacharya S.S."/>
            <person name="Shirouzu T."/>
            <person name="Yoshinaga Y."/>
            <person name="Martin F.M."/>
            <person name="Grigoriev I.V."/>
            <person name="Hibbett D.S."/>
        </authorList>
    </citation>
    <scope>NUCLEOTIDE SEQUENCE [LARGE SCALE GENOMIC DNA]</scope>
    <source>
        <strain evidence="1 2">CBS 109695</strain>
    </source>
</reference>
<protein>
    <submittedName>
        <fullName evidence="1">Uncharacterized protein</fullName>
    </submittedName>
</protein>
<dbReference type="AlphaFoldDB" id="A0A165ZLQ3"/>
<organism evidence="1 2">
    <name type="scientific">Athelia psychrophila</name>
    <dbReference type="NCBI Taxonomy" id="1759441"/>
    <lineage>
        <taxon>Eukaryota</taxon>
        <taxon>Fungi</taxon>
        <taxon>Dikarya</taxon>
        <taxon>Basidiomycota</taxon>
        <taxon>Agaricomycotina</taxon>
        <taxon>Agaricomycetes</taxon>
        <taxon>Agaricomycetidae</taxon>
        <taxon>Atheliales</taxon>
        <taxon>Atheliaceae</taxon>
        <taxon>Athelia</taxon>
    </lineage>
</organism>
<sequence length="131" mass="14769">MHQVFVLTQNGCGDIVLSLQKCETCGQYFEPLYAEDAMDISTEDLNAIFTKAKELAKESRNSGLCSSRRAESTADDTRPLKCRRLGNMNEDTSLCYLCPEYRRLYHKAVITIYLAINFTPFVCTSHGLNLA</sequence>
<keyword evidence="2" id="KW-1185">Reference proteome</keyword>
<evidence type="ECO:0000313" key="2">
    <source>
        <dbReference type="Proteomes" id="UP000076532"/>
    </source>
</evidence>
<proteinExistence type="predicted"/>
<accession>A0A165ZLQ3</accession>
<gene>
    <name evidence="1" type="ORF">FIBSPDRAFT_899464</name>
</gene>
<dbReference type="EMBL" id="KV417674">
    <property type="protein sequence ID" value="KZP10722.1"/>
    <property type="molecule type" value="Genomic_DNA"/>
</dbReference>
<name>A0A165ZLQ3_9AGAM</name>
<dbReference type="Proteomes" id="UP000076532">
    <property type="component" value="Unassembled WGS sequence"/>
</dbReference>